<evidence type="ECO:0000313" key="1">
    <source>
        <dbReference type="EMBL" id="HGB30558.1"/>
    </source>
</evidence>
<gene>
    <name evidence="1" type="ORF">ENV35_01615</name>
</gene>
<comment type="caution">
    <text evidence="1">The sequence shown here is derived from an EMBL/GenBank/DDBJ whole genome shotgun (WGS) entry which is preliminary data.</text>
</comment>
<dbReference type="EMBL" id="DTGA01000036">
    <property type="protein sequence ID" value="HGB30558.1"/>
    <property type="molecule type" value="Genomic_DNA"/>
</dbReference>
<proteinExistence type="predicted"/>
<sequence>MKIGILKPDGEVITFESDFWEFSQNKFKDYDVVLLFFSKEKDEKTQNEFSAQNEKTQTIEDEEIKNVENEKAQKPSKQGIISLEEKEITEDLYSVVTPETVESLRNTYRVVFDNSSNVNEMEEYVVSTNSYQISRPGSIDNSVRDLVEKESKIIREGMKIRILKPPMIVVKEDSFYITEVLGLFK</sequence>
<protein>
    <submittedName>
        <fullName evidence="1">Uncharacterized protein</fullName>
    </submittedName>
</protein>
<accession>A0A7C3SMK4</accession>
<dbReference type="AlphaFoldDB" id="A0A7C3SMK4"/>
<organism evidence="1">
    <name type="scientific">Dictyoglomus turgidum</name>
    <dbReference type="NCBI Taxonomy" id="513050"/>
    <lineage>
        <taxon>Bacteria</taxon>
        <taxon>Pseudomonadati</taxon>
        <taxon>Dictyoglomota</taxon>
        <taxon>Dictyoglomia</taxon>
        <taxon>Dictyoglomales</taxon>
        <taxon>Dictyoglomaceae</taxon>
        <taxon>Dictyoglomus</taxon>
    </lineage>
</organism>
<name>A0A7C3SMK4_9BACT</name>
<reference evidence="1" key="1">
    <citation type="journal article" date="2020" name="mSystems">
        <title>Genome- and Community-Level Interaction Insights into Carbon Utilization and Element Cycling Functions of Hydrothermarchaeota in Hydrothermal Sediment.</title>
        <authorList>
            <person name="Zhou Z."/>
            <person name="Liu Y."/>
            <person name="Xu W."/>
            <person name="Pan J."/>
            <person name="Luo Z.H."/>
            <person name="Li M."/>
        </authorList>
    </citation>
    <scope>NUCLEOTIDE SEQUENCE [LARGE SCALE GENOMIC DNA]</scope>
    <source>
        <strain evidence="1">SpSt-751</strain>
    </source>
</reference>